<sequence>MRLQWSCCSSRAAIVVLQLDPSKDGVEDDVRMDSMNADSREGSCDKDQNYVTNRLPQKNVLIKGRNFEFAIGRLISRGRYGAVYE</sequence>
<reference evidence="3" key="1">
    <citation type="submission" date="2016-06" db="UniProtKB">
        <authorList>
            <consortium name="WormBaseParasite"/>
        </authorList>
    </citation>
    <scope>IDENTIFICATION</scope>
</reference>
<evidence type="ECO:0000313" key="3">
    <source>
        <dbReference type="WBParaSite" id="nOo.2.0.1.t08711-RA"/>
    </source>
</evidence>
<dbReference type="Proteomes" id="UP000271087">
    <property type="component" value="Unassembled WGS sequence"/>
</dbReference>
<evidence type="ECO:0000313" key="1">
    <source>
        <dbReference type="EMBL" id="VDM91565.1"/>
    </source>
</evidence>
<dbReference type="WBParaSite" id="nOo.2.0.1.t08711-RA">
    <property type="protein sequence ID" value="nOo.2.0.1.t08711-RA"/>
    <property type="gene ID" value="nOo.2.0.1.g08711"/>
</dbReference>
<reference evidence="1 2" key="2">
    <citation type="submission" date="2018-08" db="EMBL/GenBank/DDBJ databases">
        <authorList>
            <person name="Laetsch R D."/>
            <person name="Stevens L."/>
            <person name="Kumar S."/>
            <person name="Blaxter L. M."/>
        </authorList>
    </citation>
    <scope>NUCLEOTIDE SEQUENCE [LARGE SCALE GENOMIC DNA]</scope>
</reference>
<protein>
    <submittedName>
        <fullName evidence="3">Protein kinase domain-containing protein</fullName>
    </submittedName>
</protein>
<proteinExistence type="predicted"/>
<dbReference type="AlphaFoldDB" id="A0A182EKS3"/>
<dbReference type="STRING" id="42157.A0A182EKS3"/>
<keyword evidence="2" id="KW-1185">Reference proteome</keyword>
<dbReference type="EMBL" id="UYRW01003786">
    <property type="protein sequence ID" value="VDM91565.1"/>
    <property type="molecule type" value="Genomic_DNA"/>
</dbReference>
<evidence type="ECO:0000313" key="2">
    <source>
        <dbReference type="Proteomes" id="UP000271087"/>
    </source>
</evidence>
<gene>
    <name evidence="1" type="ORF">NOO_LOCUS8711</name>
</gene>
<accession>A0A182EKS3</accession>
<name>A0A182EKS3_ONCOC</name>
<organism evidence="3">
    <name type="scientific">Onchocerca ochengi</name>
    <name type="common">Filarial nematode worm</name>
    <dbReference type="NCBI Taxonomy" id="42157"/>
    <lineage>
        <taxon>Eukaryota</taxon>
        <taxon>Metazoa</taxon>
        <taxon>Ecdysozoa</taxon>
        <taxon>Nematoda</taxon>
        <taxon>Chromadorea</taxon>
        <taxon>Rhabditida</taxon>
        <taxon>Spirurina</taxon>
        <taxon>Spiruromorpha</taxon>
        <taxon>Filarioidea</taxon>
        <taxon>Onchocercidae</taxon>
        <taxon>Onchocerca</taxon>
    </lineage>
</organism>